<dbReference type="InterPro" id="IPR012318">
    <property type="entry name" value="HTH_CRP"/>
</dbReference>
<dbReference type="Gene3D" id="2.60.120.10">
    <property type="entry name" value="Jelly Rolls"/>
    <property type="match status" value="1"/>
</dbReference>
<keyword evidence="3" id="KW-0804">Transcription</keyword>
<dbReference type="InterPro" id="IPR050397">
    <property type="entry name" value="Env_Response_Regulators"/>
</dbReference>
<dbReference type="PANTHER" id="PTHR24567">
    <property type="entry name" value="CRP FAMILY TRANSCRIPTIONAL REGULATORY PROTEIN"/>
    <property type="match status" value="1"/>
</dbReference>
<dbReference type="AlphaFoldDB" id="A0A238H4W5"/>
<dbReference type="InterPro" id="IPR036390">
    <property type="entry name" value="WH_DNA-bd_sf"/>
</dbReference>
<gene>
    <name evidence="7" type="ORF">BSIN_3371</name>
</gene>
<organism evidence="7 8">
    <name type="scientific">Burkholderia singularis</name>
    <dbReference type="NCBI Taxonomy" id="1503053"/>
    <lineage>
        <taxon>Bacteria</taxon>
        <taxon>Pseudomonadati</taxon>
        <taxon>Pseudomonadota</taxon>
        <taxon>Betaproteobacteria</taxon>
        <taxon>Burkholderiales</taxon>
        <taxon>Burkholderiaceae</taxon>
        <taxon>Burkholderia</taxon>
        <taxon>pseudomallei group</taxon>
    </lineage>
</organism>
<keyword evidence="7" id="KW-0808">Transferase</keyword>
<feature type="domain" description="HTH crp-type" evidence="6">
    <location>
        <begin position="308"/>
        <end position="381"/>
    </location>
</feature>
<dbReference type="SMART" id="SM00100">
    <property type="entry name" value="cNMP"/>
    <property type="match status" value="1"/>
</dbReference>
<evidence type="ECO:0000256" key="3">
    <source>
        <dbReference type="ARBA" id="ARBA00023163"/>
    </source>
</evidence>
<dbReference type="GO" id="GO:0003700">
    <property type="term" value="F:DNA-binding transcription factor activity"/>
    <property type="evidence" value="ECO:0007669"/>
    <property type="project" value="TreeGrafter"/>
</dbReference>
<dbReference type="SUPFAM" id="SSF51206">
    <property type="entry name" value="cAMP-binding domain-like"/>
    <property type="match status" value="1"/>
</dbReference>
<dbReference type="CDD" id="cd00038">
    <property type="entry name" value="CAP_ED"/>
    <property type="match status" value="1"/>
</dbReference>
<accession>A0A238H4W5</accession>
<dbReference type="EMBL" id="FXAN01000052">
    <property type="protein sequence ID" value="SMG00302.1"/>
    <property type="molecule type" value="Genomic_DNA"/>
</dbReference>
<dbReference type="InterPro" id="IPR036388">
    <property type="entry name" value="WH-like_DNA-bd_sf"/>
</dbReference>
<dbReference type="PANTHER" id="PTHR24567:SF68">
    <property type="entry name" value="DNA-BINDING TRANSCRIPTIONAL DUAL REGULATOR CRP"/>
    <property type="match status" value="1"/>
</dbReference>
<evidence type="ECO:0000259" key="5">
    <source>
        <dbReference type="PROSITE" id="PS50042"/>
    </source>
</evidence>
<protein>
    <submittedName>
        <fullName evidence="7">cAMP-binding proteins-catabolite gene activator and regulatory subunit of cAMP-dependent protein kinases</fullName>
    </submittedName>
</protein>
<evidence type="ECO:0000259" key="6">
    <source>
        <dbReference type="PROSITE" id="PS51063"/>
    </source>
</evidence>
<reference evidence="7 8" key="1">
    <citation type="submission" date="2017-04" db="EMBL/GenBank/DDBJ databases">
        <authorList>
            <person name="Afonso C.L."/>
            <person name="Miller P.J."/>
            <person name="Scott M.A."/>
            <person name="Spackman E."/>
            <person name="Goraichik I."/>
            <person name="Dimitrov K.M."/>
            <person name="Suarez D.L."/>
            <person name="Swayne D.E."/>
        </authorList>
    </citation>
    <scope>NUCLEOTIDE SEQUENCE [LARGE SCALE GENOMIC DNA]</scope>
    <source>
        <strain evidence="7">LMG 28154</strain>
    </source>
</reference>
<dbReference type="GO" id="GO:0016301">
    <property type="term" value="F:kinase activity"/>
    <property type="evidence" value="ECO:0007669"/>
    <property type="project" value="UniProtKB-KW"/>
</dbReference>
<dbReference type="Gene3D" id="1.10.10.10">
    <property type="entry name" value="Winged helix-like DNA-binding domain superfamily/Winged helix DNA-binding domain"/>
    <property type="match status" value="1"/>
</dbReference>
<dbReference type="Proteomes" id="UP000198460">
    <property type="component" value="Unassembled WGS sequence"/>
</dbReference>
<keyword evidence="7" id="KW-0418">Kinase</keyword>
<keyword evidence="1" id="KW-0805">Transcription regulation</keyword>
<evidence type="ECO:0000256" key="1">
    <source>
        <dbReference type="ARBA" id="ARBA00023015"/>
    </source>
</evidence>
<dbReference type="InterPro" id="IPR014710">
    <property type="entry name" value="RmlC-like_jellyroll"/>
</dbReference>
<dbReference type="PROSITE" id="PS51063">
    <property type="entry name" value="HTH_CRP_2"/>
    <property type="match status" value="1"/>
</dbReference>
<dbReference type="InterPro" id="IPR000595">
    <property type="entry name" value="cNMP-bd_dom"/>
</dbReference>
<keyword evidence="2" id="KW-0238">DNA-binding</keyword>
<feature type="domain" description="Cyclic nucleotide-binding" evidence="5">
    <location>
        <begin position="175"/>
        <end position="279"/>
    </location>
</feature>
<proteinExistence type="predicted"/>
<dbReference type="GO" id="GO:0005829">
    <property type="term" value="C:cytosol"/>
    <property type="evidence" value="ECO:0007669"/>
    <property type="project" value="TreeGrafter"/>
</dbReference>
<dbReference type="Pfam" id="PF13545">
    <property type="entry name" value="HTH_Crp_2"/>
    <property type="match status" value="1"/>
</dbReference>
<dbReference type="Pfam" id="PF00027">
    <property type="entry name" value="cNMP_binding"/>
    <property type="match status" value="1"/>
</dbReference>
<evidence type="ECO:0000313" key="7">
    <source>
        <dbReference type="EMBL" id="SMG00302.1"/>
    </source>
</evidence>
<dbReference type="InterPro" id="IPR018490">
    <property type="entry name" value="cNMP-bd_dom_sf"/>
</dbReference>
<name>A0A238H4W5_9BURK</name>
<dbReference type="SUPFAM" id="SSF46785">
    <property type="entry name" value="Winged helix' DNA-binding domain"/>
    <property type="match status" value="1"/>
</dbReference>
<evidence type="ECO:0000256" key="4">
    <source>
        <dbReference type="SAM" id="MobiDB-lite"/>
    </source>
</evidence>
<feature type="region of interest" description="Disordered" evidence="4">
    <location>
        <begin position="1"/>
        <end position="28"/>
    </location>
</feature>
<evidence type="ECO:0000256" key="2">
    <source>
        <dbReference type="ARBA" id="ARBA00023125"/>
    </source>
</evidence>
<evidence type="ECO:0000313" key="8">
    <source>
        <dbReference type="Proteomes" id="UP000198460"/>
    </source>
</evidence>
<dbReference type="GO" id="GO:0003677">
    <property type="term" value="F:DNA binding"/>
    <property type="evidence" value="ECO:0007669"/>
    <property type="project" value="UniProtKB-KW"/>
</dbReference>
<dbReference type="PROSITE" id="PS50042">
    <property type="entry name" value="CNMP_BINDING_3"/>
    <property type="match status" value="1"/>
</dbReference>
<sequence length="391" mass="43495">MRRRRVAAGDRRTPLAPGSRTRNARATRDVFARSSNRRATDAPASRCCITKRRTTRFGATYSAYCNPRHRDGTLSRAVDPSHENHHNRICTDNKQTVIKKNDRPIPSAHASRLPFSRQTNPYSRIPDSQRNMPPVLVSNCTGQGKAVNLSGKCKAPDVRENTVLRTAATLAHSPVFRGMPDAFIARVAQHAIERHLRDADILYRKNDPDDFIAIVVIGKIYSTLYGPDGRELIIGDAGPGELVGETALADPRGRLATAFACGPTILLMVARAHFDILLGEPRFVARIVTQLCSRVRDTADFVESACLHRLEARLARHFIPLIDEQGLSESGGIRVPFPRNQSLLAAMVNASRPKINAVLQQWRRTGLVKWTNNSLLITDLEKFKRKAYADS</sequence>